<dbReference type="Gramene" id="evm.model.06.869">
    <property type="protein sequence ID" value="cds.evm.model.06.869"/>
    <property type="gene ID" value="evm.TU.06.869"/>
</dbReference>
<reference evidence="1" key="2">
    <citation type="submission" date="2021-03" db="UniProtKB">
        <authorList>
            <consortium name="EnsemblPlants"/>
        </authorList>
    </citation>
    <scope>IDENTIFICATION</scope>
</reference>
<name>A0A803Q0A5_CANSA</name>
<dbReference type="Gene3D" id="1.20.90.10">
    <property type="entry name" value="Phospholipase A2 domain"/>
    <property type="match status" value="1"/>
</dbReference>
<keyword evidence="2" id="KW-1185">Reference proteome</keyword>
<dbReference type="Proteomes" id="UP000596661">
    <property type="component" value="Chromosome 6"/>
</dbReference>
<dbReference type="EMBL" id="UZAU01000584">
    <property type="status" value="NOT_ANNOTATED_CDS"/>
    <property type="molecule type" value="Genomic_DNA"/>
</dbReference>
<dbReference type="PANTHER" id="PTHR37246">
    <property type="entry name" value="OS07G0658000 PROTEIN"/>
    <property type="match status" value="1"/>
</dbReference>
<protein>
    <submittedName>
        <fullName evidence="1">Uncharacterized protein</fullName>
    </submittedName>
</protein>
<dbReference type="InterPro" id="IPR036444">
    <property type="entry name" value="PLipase_A2_dom_sf"/>
</dbReference>
<dbReference type="GO" id="GO:0050482">
    <property type="term" value="P:arachidonate secretion"/>
    <property type="evidence" value="ECO:0007669"/>
    <property type="project" value="InterPro"/>
</dbReference>
<organism evidence="1 2">
    <name type="scientific">Cannabis sativa</name>
    <name type="common">Hemp</name>
    <name type="synonym">Marijuana</name>
    <dbReference type="NCBI Taxonomy" id="3483"/>
    <lineage>
        <taxon>Eukaryota</taxon>
        <taxon>Viridiplantae</taxon>
        <taxon>Streptophyta</taxon>
        <taxon>Embryophyta</taxon>
        <taxon>Tracheophyta</taxon>
        <taxon>Spermatophyta</taxon>
        <taxon>Magnoliopsida</taxon>
        <taxon>eudicotyledons</taxon>
        <taxon>Gunneridae</taxon>
        <taxon>Pentapetalae</taxon>
        <taxon>rosids</taxon>
        <taxon>fabids</taxon>
        <taxon>Rosales</taxon>
        <taxon>Cannabaceae</taxon>
        <taxon>Cannabis</taxon>
    </lineage>
</organism>
<dbReference type="GO" id="GO:0004623">
    <property type="term" value="F:phospholipase A2 activity"/>
    <property type="evidence" value="ECO:0007669"/>
    <property type="project" value="InterPro"/>
</dbReference>
<dbReference type="AlphaFoldDB" id="A0A803Q0A5"/>
<evidence type="ECO:0000313" key="1">
    <source>
        <dbReference type="EnsemblPlants" id="cds.evm.model.06.869"/>
    </source>
</evidence>
<dbReference type="SUPFAM" id="SSF48619">
    <property type="entry name" value="Phospholipase A2, PLA2"/>
    <property type="match status" value="1"/>
</dbReference>
<evidence type="ECO:0000313" key="2">
    <source>
        <dbReference type="Proteomes" id="UP000596661"/>
    </source>
</evidence>
<dbReference type="GO" id="GO:0006644">
    <property type="term" value="P:phospholipid metabolic process"/>
    <property type="evidence" value="ECO:0007669"/>
    <property type="project" value="InterPro"/>
</dbReference>
<accession>A0A803Q0A5</accession>
<sequence>MKSNLLDNMPWLRTQTNKLNNDMVASIESNTSDALLVEDTKQKTSLDVKFWKWSFISFVPWVTPHGKKTPTTINRGLRKRALPRGGVDNELRGAPVRFKPYVSKVPWHTGVRAFLSQLFPRYGHYCGPNWSSGKDNGSLVWDKRPIDWLDFCCYCHDIGYDTHDQAKLLKADLAFLECLERKNMTTKGDVHVAHLYRTMCITGGGRGNYSHGGGSNNGRSCGGQFNGSKPTYQICGQYVYSTAICYNRYDESYLGSDPKVGGQANQKPNQQAIAYIASLEVVDGVAWFVDSGASNHMIVDENNMVEKHEYGGKNHKGGVAGRSA</sequence>
<reference evidence="1" key="1">
    <citation type="submission" date="2018-11" db="EMBL/GenBank/DDBJ databases">
        <authorList>
            <person name="Grassa J C."/>
        </authorList>
    </citation>
    <scope>NUCLEOTIDE SEQUENCE [LARGE SCALE GENOMIC DNA]</scope>
</reference>
<proteinExistence type="predicted"/>
<dbReference type="EnsemblPlants" id="evm.model.06.869">
    <property type="protein sequence ID" value="cds.evm.model.06.869"/>
    <property type="gene ID" value="evm.TU.06.869"/>
</dbReference>
<dbReference type="PANTHER" id="PTHR37246:SF1">
    <property type="entry name" value="PHOSPHOLIPASE A2 FAMILY PROTEIN"/>
    <property type="match status" value="1"/>
</dbReference>